<dbReference type="EMBL" id="BGZK01000454">
    <property type="protein sequence ID" value="GBP44525.1"/>
    <property type="molecule type" value="Genomic_DNA"/>
</dbReference>
<protein>
    <recommendedName>
        <fullName evidence="3">Lachesin</fullName>
    </recommendedName>
</protein>
<dbReference type="Gene3D" id="2.60.40.10">
    <property type="entry name" value="Immunoglobulins"/>
    <property type="match status" value="1"/>
</dbReference>
<keyword evidence="2" id="KW-1185">Reference proteome</keyword>
<dbReference type="STRING" id="151549.A0A4C1W379"/>
<dbReference type="Proteomes" id="UP000299102">
    <property type="component" value="Unassembled WGS sequence"/>
</dbReference>
<evidence type="ECO:0000313" key="2">
    <source>
        <dbReference type="Proteomes" id="UP000299102"/>
    </source>
</evidence>
<name>A0A4C1W379_EUMVA</name>
<dbReference type="AlphaFoldDB" id="A0A4C1W379"/>
<proteinExistence type="predicted"/>
<organism evidence="1 2">
    <name type="scientific">Eumeta variegata</name>
    <name type="common">Bagworm moth</name>
    <name type="synonym">Eumeta japonica</name>
    <dbReference type="NCBI Taxonomy" id="151549"/>
    <lineage>
        <taxon>Eukaryota</taxon>
        <taxon>Metazoa</taxon>
        <taxon>Ecdysozoa</taxon>
        <taxon>Arthropoda</taxon>
        <taxon>Hexapoda</taxon>
        <taxon>Insecta</taxon>
        <taxon>Pterygota</taxon>
        <taxon>Neoptera</taxon>
        <taxon>Endopterygota</taxon>
        <taxon>Lepidoptera</taxon>
        <taxon>Glossata</taxon>
        <taxon>Ditrysia</taxon>
        <taxon>Tineoidea</taxon>
        <taxon>Psychidae</taxon>
        <taxon>Oiketicinae</taxon>
        <taxon>Eumeta</taxon>
    </lineage>
</organism>
<evidence type="ECO:0000313" key="1">
    <source>
        <dbReference type="EMBL" id="GBP44525.1"/>
    </source>
</evidence>
<accession>A0A4C1W379</accession>
<comment type="caution">
    <text evidence="1">The sequence shown here is derived from an EMBL/GenBank/DDBJ whole genome shotgun (WGS) entry which is preliminary data.</text>
</comment>
<evidence type="ECO:0008006" key="3">
    <source>
        <dbReference type="Google" id="ProtNLM"/>
    </source>
</evidence>
<sequence>MANLSPVTSLEGEVVNLTKVTRSEMGAYLCIAANGVPPSVSKRIMLHVHSTSRGRAGHVSNWEIFVLSRIISGARPASRMRGRRRSLRRGGTLLCPFETLSSC</sequence>
<reference evidence="1 2" key="1">
    <citation type="journal article" date="2019" name="Commun. Biol.">
        <title>The bagworm genome reveals a unique fibroin gene that provides high tensile strength.</title>
        <authorList>
            <person name="Kono N."/>
            <person name="Nakamura H."/>
            <person name="Ohtoshi R."/>
            <person name="Tomita M."/>
            <person name="Numata K."/>
            <person name="Arakawa K."/>
        </authorList>
    </citation>
    <scope>NUCLEOTIDE SEQUENCE [LARGE SCALE GENOMIC DNA]</scope>
</reference>
<dbReference type="InterPro" id="IPR013783">
    <property type="entry name" value="Ig-like_fold"/>
</dbReference>
<gene>
    <name evidence="1" type="ORF">EVAR_86748_1</name>
</gene>
<dbReference type="OrthoDB" id="10012075at2759"/>